<sequence>MGVQELTQYFAQYGAFFVFFIVLLEYLNLPGFPAGVIMPLAGIWAAKGEVSFLVVLLLSVAAGLLGSWILYFLGRLGGDRFFRFYVRKFPKQKDVLEKHIGILRKKGAPGVFVSKLLPMVRTLVSIPAGMISMDFLSYTISSLLGVLVWNLVFVGAGYYLGDAVWNLLT</sequence>
<keyword evidence="4 7" id="KW-0812">Transmembrane</keyword>
<evidence type="ECO:0000256" key="1">
    <source>
        <dbReference type="ARBA" id="ARBA00004651"/>
    </source>
</evidence>
<evidence type="ECO:0000256" key="2">
    <source>
        <dbReference type="ARBA" id="ARBA00010792"/>
    </source>
</evidence>
<gene>
    <name evidence="10" type="ORF">G5A66_01865</name>
    <name evidence="9" type="ORF">G5A75_00945</name>
</gene>
<feature type="transmembrane region" description="Helical" evidence="7">
    <location>
        <begin position="135"/>
        <end position="160"/>
    </location>
</feature>
<comment type="caution">
    <text evidence="10">The sequence shown here is derived from an EMBL/GenBank/DDBJ whole genome shotgun (WGS) entry which is preliminary data.</text>
</comment>
<evidence type="ECO:0000313" key="10">
    <source>
        <dbReference type="EMBL" id="NVH57414.1"/>
    </source>
</evidence>
<dbReference type="InterPro" id="IPR032816">
    <property type="entry name" value="VTT_dom"/>
</dbReference>
<evidence type="ECO:0000256" key="5">
    <source>
        <dbReference type="ARBA" id="ARBA00022989"/>
    </source>
</evidence>
<dbReference type="OrthoDB" id="9813426at2"/>
<name>A0A850HEW1_9FIRM</name>
<dbReference type="RefSeq" id="WP_101694569.1">
    <property type="nucleotide sequence ID" value="NZ_JAAITX010000001.1"/>
</dbReference>
<keyword evidence="5 7" id="KW-1133">Transmembrane helix</keyword>
<reference evidence="11 12" key="1">
    <citation type="journal article" date="2020" name="Cell Host Microbe">
        <title>Functional and Genomic Variation between Human-Derived Isolates of Lachnospiraceae Reveals Inter- and Intra-Species Diversity.</title>
        <authorList>
            <person name="Sorbara M.T."/>
            <person name="Littmann E.R."/>
            <person name="Fontana E."/>
            <person name="Moody T.U."/>
            <person name="Kohout C.E."/>
            <person name="Gjonbalaj M."/>
            <person name="Eaton V."/>
            <person name="Seok R."/>
            <person name="Leiner I.M."/>
            <person name="Pamer E.G."/>
        </authorList>
    </citation>
    <scope>NUCLEOTIDE SEQUENCE [LARGE SCALE GENOMIC DNA]</scope>
    <source>
        <strain evidence="10 11">MSK.17.11</strain>
        <strain evidence="9 12">MSK.17.38</strain>
    </source>
</reference>
<dbReference type="Proteomes" id="UP000528555">
    <property type="component" value="Unassembled WGS sequence"/>
</dbReference>
<evidence type="ECO:0000313" key="12">
    <source>
        <dbReference type="Proteomes" id="UP000701680"/>
    </source>
</evidence>
<proteinExistence type="inferred from homology"/>
<keyword evidence="11" id="KW-1185">Reference proteome</keyword>
<feature type="domain" description="VTT" evidence="8">
    <location>
        <begin position="33"/>
        <end position="158"/>
    </location>
</feature>
<dbReference type="PANTHER" id="PTHR42709">
    <property type="entry name" value="ALKALINE PHOSPHATASE LIKE PROTEIN"/>
    <property type="match status" value="1"/>
</dbReference>
<dbReference type="Pfam" id="PF09335">
    <property type="entry name" value="VTT_dom"/>
    <property type="match status" value="1"/>
</dbReference>
<keyword evidence="3" id="KW-1003">Cell membrane</keyword>
<dbReference type="InterPro" id="IPR051311">
    <property type="entry name" value="DedA_domain"/>
</dbReference>
<evidence type="ECO:0000256" key="6">
    <source>
        <dbReference type="ARBA" id="ARBA00023136"/>
    </source>
</evidence>
<accession>A0A850HEW1</accession>
<dbReference type="EMBL" id="JAAITX010000001">
    <property type="protein sequence ID" value="NVH57414.1"/>
    <property type="molecule type" value="Genomic_DNA"/>
</dbReference>
<keyword evidence="6 7" id="KW-0472">Membrane</keyword>
<feature type="transmembrane region" description="Helical" evidence="7">
    <location>
        <begin position="52"/>
        <end position="73"/>
    </location>
</feature>
<evidence type="ECO:0000313" key="9">
    <source>
        <dbReference type="EMBL" id="NSK13457.1"/>
    </source>
</evidence>
<dbReference type="EMBL" id="JAAIUO010000001">
    <property type="protein sequence ID" value="NSK13457.1"/>
    <property type="molecule type" value="Genomic_DNA"/>
</dbReference>
<dbReference type="AlphaFoldDB" id="A0A850HEW1"/>
<dbReference type="PANTHER" id="PTHR42709:SF6">
    <property type="entry name" value="UNDECAPRENYL PHOSPHATE TRANSPORTER A"/>
    <property type="match status" value="1"/>
</dbReference>
<reference evidence="10" key="2">
    <citation type="submission" date="2020-02" db="EMBL/GenBank/DDBJ databases">
        <authorList>
            <person name="Littmann E."/>
            <person name="Sorbara M."/>
        </authorList>
    </citation>
    <scope>NUCLEOTIDE SEQUENCE</scope>
    <source>
        <strain evidence="10">MSK.17.11</strain>
        <strain evidence="9">MSK.17.38</strain>
    </source>
</reference>
<comment type="similarity">
    <text evidence="2">Belongs to the DedA family.</text>
</comment>
<evidence type="ECO:0000256" key="7">
    <source>
        <dbReference type="SAM" id="Phobius"/>
    </source>
</evidence>
<evidence type="ECO:0000313" key="11">
    <source>
        <dbReference type="Proteomes" id="UP000528555"/>
    </source>
</evidence>
<evidence type="ECO:0000256" key="3">
    <source>
        <dbReference type="ARBA" id="ARBA00022475"/>
    </source>
</evidence>
<evidence type="ECO:0000256" key="4">
    <source>
        <dbReference type="ARBA" id="ARBA00022692"/>
    </source>
</evidence>
<comment type="subcellular location">
    <subcellularLocation>
        <location evidence="1">Cell membrane</location>
        <topology evidence="1">Multi-pass membrane protein</topology>
    </subcellularLocation>
</comment>
<protein>
    <submittedName>
        <fullName evidence="10">DedA family protein</fullName>
    </submittedName>
</protein>
<organism evidence="10 11">
    <name type="scientific">Dorea phocaeensis</name>
    <dbReference type="NCBI Taxonomy" id="2040291"/>
    <lineage>
        <taxon>Bacteria</taxon>
        <taxon>Bacillati</taxon>
        <taxon>Bacillota</taxon>
        <taxon>Clostridia</taxon>
        <taxon>Lachnospirales</taxon>
        <taxon>Lachnospiraceae</taxon>
        <taxon>Dorea</taxon>
    </lineage>
</organism>
<dbReference type="GO" id="GO:0005886">
    <property type="term" value="C:plasma membrane"/>
    <property type="evidence" value="ECO:0007669"/>
    <property type="project" value="UniProtKB-SubCell"/>
</dbReference>
<evidence type="ECO:0000259" key="8">
    <source>
        <dbReference type="Pfam" id="PF09335"/>
    </source>
</evidence>
<dbReference type="Proteomes" id="UP000701680">
    <property type="component" value="Unassembled WGS sequence"/>
</dbReference>